<proteinExistence type="predicted"/>
<keyword evidence="1" id="KW-1133">Transmembrane helix</keyword>
<dbReference type="InterPro" id="IPR051288">
    <property type="entry name" value="Serum_paraoxonase/arylesterase"/>
</dbReference>
<evidence type="ECO:0000313" key="3">
    <source>
        <dbReference type="Proteomes" id="UP001304895"/>
    </source>
</evidence>
<feature type="transmembrane region" description="Helical" evidence="1">
    <location>
        <begin position="6"/>
        <end position="29"/>
    </location>
</feature>
<protein>
    <recommendedName>
        <fullName evidence="4">Serum paraoxonase/arylesterase family protein</fullName>
    </recommendedName>
</protein>
<evidence type="ECO:0000256" key="1">
    <source>
        <dbReference type="SAM" id="Phobius"/>
    </source>
</evidence>
<name>A0AAN6UTR8_9PEZI</name>
<accession>A0AAN6UTR8</accession>
<evidence type="ECO:0008006" key="4">
    <source>
        <dbReference type="Google" id="ProtNLM"/>
    </source>
</evidence>
<keyword evidence="1" id="KW-0812">Transmembrane</keyword>
<gene>
    <name evidence="2" type="ORF">BT67DRAFT_437810</name>
</gene>
<reference evidence="2" key="2">
    <citation type="submission" date="2023-05" db="EMBL/GenBank/DDBJ databases">
        <authorList>
            <consortium name="Lawrence Berkeley National Laboratory"/>
            <person name="Steindorff A."/>
            <person name="Hensen N."/>
            <person name="Bonometti L."/>
            <person name="Westerberg I."/>
            <person name="Brannstrom I.O."/>
            <person name="Guillou S."/>
            <person name="Cros-Aarteil S."/>
            <person name="Calhoun S."/>
            <person name="Haridas S."/>
            <person name="Kuo A."/>
            <person name="Mondo S."/>
            <person name="Pangilinan J."/>
            <person name="Riley R."/>
            <person name="Labutti K."/>
            <person name="Andreopoulos B."/>
            <person name="Lipzen A."/>
            <person name="Chen C."/>
            <person name="Yanf M."/>
            <person name="Daum C."/>
            <person name="Ng V."/>
            <person name="Clum A."/>
            <person name="Ohm R."/>
            <person name="Martin F."/>
            <person name="Silar P."/>
            <person name="Natvig D."/>
            <person name="Lalanne C."/>
            <person name="Gautier V."/>
            <person name="Ament-Velasquez S.L."/>
            <person name="Kruys A."/>
            <person name="Hutchinson M.I."/>
            <person name="Powell A.J."/>
            <person name="Barry K."/>
            <person name="Miller A.N."/>
            <person name="Grigoriev I.V."/>
            <person name="Debuchy R."/>
            <person name="Gladieux P."/>
            <person name="Thoren M.H."/>
            <person name="Johannesson H."/>
        </authorList>
    </citation>
    <scope>NUCLEOTIDE SEQUENCE</scope>
    <source>
        <strain evidence="2">CBS 123565</strain>
    </source>
</reference>
<dbReference type="Gene3D" id="2.120.10.30">
    <property type="entry name" value="TolB, C-terminal domain"/>
    <property type="match status" value="1"/>
</dbReference>
<keyword evidence="1" id="KW-0472">Membrane</keyword>
<comment type="caution">
    <text evidence="2">The sequence shown here is derived from an EMBL/GenBank/DDBJ whole genome shotgun (WGS) entry which is preliminary data.</text>
</comment>
<keyword evidence="3" id="KW-1185">Reference proteome</keyword>
<dbReference type="SUPFAM" id="SSF63829">
    <property type="entry name" value="Calcium-dependent phosphotriesterase"/>
    <property type="match status" value="1"/>
</dbReference>
<dbReference type="PANTHER" id="PTHR11799:SF12">
    <property type="entry name" value="PARAOXONASE-RELATED"/>
    <property type="match status" value="1"/>
</dbReference>
<dbReference type="Proteomes" id="UP001304895">
    <property type="component" value="Unassembled WGS sequence"/>
</dbReference>
<dbReference type="EMBL" id="MU853401">
    <property type="protein sequence ID" value="KAK4138480.1"/>
    <property type="molecule type" value="Genomic_DNA"/>
</dbReference>
<dbReference type="InterPro" id="IPR011042">
    <property type="entry name" value="6-blade_b-propeller_TolB-like"/>
</dbReference>
<sequence length="430" mass="46587">MKNPVFVLIGAQVVLYLLYIVGSGVYRTLTVVGALRRYPDGAFAKDEVIAIPDSIHCEDLHYHPQSGTIFTACEDNNETRFKWFPPLANLDHPELAARSQGSLHVVDPKTMLSQRLEFENFQGPFITHGIDVIPDSELPDGEAVYIFAVNHVPNTKLSDGKGPRARSQLEVFHHIIGSSSAKHLRSIWHPLIRTPNDIFAASATSVYITNDHYYSEHGPMRAIEDFYGGAKWTDVVHIQLDSLAAAEPTAGLTATVALDKTHNNNGLGHGRSEREILISDCSGGVLRIGQLPAGSGSGNITLVDSVKVDSIVDNPSYFADPYASNPADDRSGFVVAGLSRAIDFSKTMRNATAKDPVMVTYIKPSLGSDNWETRVLFEDDGTKLRTASAAVLVPLDPAADSADGAAGTRKAWLFVTGFMSTSIVAVKVDL</sequence>
<dbReference type="AlphaFoldDB" id="A0AAN6UTR8"/>
<reference evidence="2" key="1">
    <citation type="journal article" date="2023" name="Mol. Phylogenet. Evol.">
        <title>Genome-scale phylogeny and comparative genomics of the fungal order Sordariales.</title>
        <authorList>
            <person name="Hensen N."/>
            <person name="Bonometti L."/>
            <person name="Westerberg I."/>
            <person name="Brannstrom I.O."/>
            <person name="Guillou S."/>
            <person name="Cros-Aarteil S."/>
            <person name="Calhoun S."/>
            <person name="Haridas S."/>
            <person name="Kuo A."/>
            <person name="Mondo S."/>
            <person name="Pangilinan J."/>
            <person name="Riley R."/>
            <person name="LaButti K."/>
            <person name="Andreopoulos B."/>
            <person name="Lipzen A."/>
            <person name="Chen C."/>
            <person name="Yan M."/>
            <person name="Daum C."/>
            <person name="Ng V."/>
            <person name="Clum A."/>
            <person name="Steindorff A."/>
            <person name="Ohm R.A."/>
            <person name="Martin F."/>
            <person name="Silar P."/>
            <person name="Natvig D.O."/>
            <person name="Lalanne C."/>
            <person name="Gautier V."/>
            <person name="Ament-Velasquez S.L."/>
            <person name="Kruys A."/>
            <person name="Hutchinson M.I."/>
            <person name="Powell A.J."/>
            <person name="Barry K."/>
            <person name="Miller A.N."/>
            <person name="Grigoriev I.V."/>
            <person name="Debuchy R."/>
            <person name="Gladieux P."/>
            <person name="Hiltunen Thoren M."/>
            <person name="Johannesson H."/>
        </authorList>
    </citation>
    <scope>NUCLEOTIDE SEQUENCE</scope>
    <source>
        <strain evidence="2">CBS 123565</strain>
    </source>
</reference>
<dbReference type="PANTHER" id="PTHR11799">
    <property type="entry name" value="PARAOXONASE"/>
    <property type="match status" value="1"/>
</dbReference>
<evidence type="ECO:0000313" key="2">
    <source>
        <dbReference type="EMBL" id="KAK4138480.1"/>
    </source>
</evidence>
<organism evidence="2 3">
    <name type="scientific">Trichocladium antarcticum</name>
    <dbReference type="NCBI Taxonomy" id="1450529"/>
    <lineage>
        <taxon>Eukaryota</taxon>
        <taxon>Fungi</taxon>
        <taxon>Dikarya</taxon>
        <taxon>Ascomycota</taxon>
        <taxon>Pezizomycotina</taxon>
        <taxon>Sordariomycetes</taxon>
        <taxon>Sordariomycetidae</taxon>
        <taxon>Sordariales</taxon>
        <taxon>Chaetomiaceae</taxon>
        <taxon>Trichocladium</taxon>
    </lineage>
</organism>